<protein>
    <submittedName>
        <fullName evidence="1">DUF493 domain-containing protein</fullName>
    </submittedName>
</protein>
<reference evidence="1" key="1">
    <citation type="submission" date="2021-03" db="EMBL/GenBank/DDBJ databases">
        <authorList>
            <person name="Lu T."/>
            <person name="Wang Q."/>
            <person name="Han X."/>
        </authorList>
    </citation>
    <scope>NUCLEOTIDE SEQUENCE</scope>
    <source>
        <strain evidence="1">WQ 2009</strain>
    </source>
</reference>
<comment type="caution">
    <text evidence="1">The sequence shown here is derived from an EMBL/GenBank/DDBJ whole genome shotgun (WGS) entry which is preliminary data.</text>
</comment>
<dbReference type="Proteomes" id="UP000679691">
    <property type="component" value="Unassembled WGS sequence"/>
</dbReference>
<name>A0A8T4H8C3_9SPHI</name>
<dbReference type="EMBL" id="JAGKSB010000005">
    <property type="protein sequence ID" value="MBP3943139.1"/>
    <property type="molecule type" value="Genomic_DNA"/>
</dbReference>
<evidence type="ECO:0000313" key="1">
    <source>
        <dbReference type="EMBL" id="MBP3943139.1"/>
    </source>
</evidence>
<accession>A0A8T4H8C3</accession>
<sequence>MSNINIQDVPDGADNKEDFYKVFKERLEDIETFPSDYTFKFIIPGAGEHQAEIKKIFPEDKTKYTNKESKTGKYLSLTVVTYLENADAVVDYYKQVSAIKGVIML</sequence>
<dbReference type="AlphaFoldDB" id="A0A8T4H8C3"/>
<proteinExistence type="predicted"/>
<dbReference type="Pfam" id="PF04359">
    <property type="entry name" value="DUF493"/>
    <property type="match status" value="1"/>
</dbReference>
<organism evidence="1 2">
    <name type="scientific">Rhinopithecimicrobium faecis</name>
    <dbReference type="NCBI Taxonomy" id="2820698"/>
    <lineage>
        <taxon>Bacteria</taxon>
        <taxon>Pseudomonadati</taxon>
        <taxon>Bacteroidota</taxon>
        <taxon>Sphingobacteriia</taxon>
        <taxon>Sphingobacteriales</taxon>
        <taxon>Sphingobacteriaceae</taxon>
        <taxon>Rhinopithecimicrobium</taxon>
    </lineage>
</organism>
<evidence type="ECO:0000313" key="2">
    <source>
        <dbReference type="Proteomes" id="UP000679691"/>
    </source>
</evidence>
<dbReference type="InterPro" id="IPR027471">
    <property type="entry name" value="YbeD-like_sf"/>
</dbReference>
<keyword evidence="2" id="KW-1185">Reference proteome</keyword>
<dbReference type="InterPro" id="IPR007454">
    <property type="entry name" value="UPF0250_YbeD-like"/>
</dbReference>
<gene>
    <name evidence="1" type="ORF">J5U18_06115</name>
</gene>
<dbReference type="SUPFAM" id="SSF117991">
    <property type="entry name" value="YbeD/HP0495-like"/>
    <property type="match status" value="1"/>
</dbReference>
<dbReference type="Gene3D" id="3.30.70.260">
    <property type="match status" value="1"/>
</dbReference>
<dbReference type="RefSeq" id="WP_353546626.1">
    <property type="nucleotide sequence ID" value="NZ_JAGKSB010000005.1"/>
</dbReference>